<dbReference type="GO" id="GO:0006879">
    <property type="term" value="P:intracellular iron ion homeostasis"/>
    <property type="evidence" value="ECO:0007669"/>
    <property type="project" value="TreeGrafter"/>
</dbReference>
<dbReference type="EC" id="1.16.1.9" evidence="3"/>
<feature type="transmembrane region" description="Helical" evidence="15">
    <location>
        <begin position="29"/>
        <end position="49"/>
    </location>
</feature>
<dbReference type="SFLD" id="SFLDS00052">
    <property type="entry name" value="Ferric_Reductase_Domain"/>
    <property type="match status" value="1"/>
</dbReference>
<dbReference type="GO" id="GO:0015677">
    <property type="term" value="P:copper ion import"/>
    <property type="evidence" value="ECO:0007669"/>
    <property type="project" value="TreeGrafter"/>
</dbReference>
<dbReference type="PANTHER" id="PTHR32361">
    <property type="entry name" value="FERRIC/CUPRIC REDUCTASE TRANSMEMBRANE COMPONENT"/>
    <property type="match status" value="1"/>
</dbReference>
<dbReference type="Gene3D" id="2.40.30.10">
    <property type="entry name" value="Translation factors"/>
    <property type="match status" value="1"/>
</dbReference>
<name>N1PV05_DOTSN</name>
<sequence>MSGSGHDMSSMTMSGGVFTPTDEAIARGFWYGVAGCVGLLTAVRVASALQVKQRWLKLRSSPSSIPSRPQGWVSQAYATATATSREMLYPQPVYFTGRLSKYFSPLPVGRWLLLGCYWTVILAFLWSGTILKSSDSLYAYKWETVGFRAAWVSITQIPLIYLLSCKFNPISLLTGISYERFNWLHRWVARTVVFTAIVHWSFFFREWAIYNIVDTSIGMMPMIKYGFGAWGVITWMILTGFGFFRNVNYELFVVQHIVAAAVLLWVLFVHVPSYAKYNIWMSVAFVCFDWGARLVWAVLRNTHVLGRTKTRMPGYTTRLEPLPGDVVKLTIDDADFSWKAGQHAYITMPGLYRPFETHPFTIANASCDDGGHGRQKLTMLIQARSGFSRSLYKAALKVHNMDRGYRAFISGPWGTPPDLSHYDSVVLIACSTGASFVVPLLHDIVKRRGCVRRVTFHWIVRTDEHFAWFGEELSSAMDASRASDLHLQVFIHATRSHKSPSTDSADPDKGPSNVVSVADDSSAEQGSSLDRFDSSLREKASNHQVDKRSAPTLGKRCSGRPTLDSMIRPSVEQALGESAIVVCGGLAITAESRTYVAAISDERAVHKGTGAQGIFLFTETYGW</sequence>
<dbReference type="SUPFAM" id="SSF52343">
    <property type="entry name" value="Ferredoxin reductase-like, C-terminal NADP-linked domain"/>
    <property type="match status" value="1"/>
</dbReference>
<dbReference type="InterPro" id="IPR017927">
    <property type="entry name" value="FAD-bd_FR_type"/>
</dbReference>
<evidence type="ECO:0000259" key="16">
    <source>
        <dbReference type="PROSITE" id="PS51384"/>
    </source>
</evidence>
<dbReference type="InterPro" id="IPR013130">
    <property type="entry name" value="Fe3_Rdtase_TM_dom"/>
</dbReference>
<comment type="similarity">
    <text evidence="2">Belongs to the ferric reductase (FRE) family.</text>
</comment>
<feature type="transmembrane region" description="Helical" evidence="15">
    <location>
        <begin position="223"/>
        <end position="244"/>
    </location>
</feature>
<dbReference type="PROSITE" id="PS51384">
    <property type="entry name" value="FAD_FR"/>
    <property type="match status" value="1"/>
</dbReference>
<keyword evidence="5" id="KW-1003">Cell membrane</keyword>
<dbReference type="Gene3D" id="3.40.50.80">
    <property type="entry name" value="Nucleotide-binding domain of ferredoxin-NADP reductase (FNR) module"/>
    <property type="match status" value="1"/>
</dbReference>
<dbReference type="OrthoDB" id="3944240at2759"/>
<proteinExistence type="inferred from homology"/>
<evidence type="ECO:0000256" key="15">
    <source>
        <dbReference type="SAM" id="Phobius"/>
    </source>
</evidence>
<feature type="transmembrane region" description="Helical" evidence="15">
    <location>
        <begin position="146"/>
        <end position="163"/>
    </location>
</feature>
<evidence type="ECO:0000256" key="1">
    <source>
        <dbReference type="ARBA" id="ARBA00004651"/>
    </source>
</evidence>
<dbReference type="SUPFAM" id="SSF63380">
    <property type="entry name" value="Riboflavin synthase domain-like"/>
    <property type="match status" value="1"/>
</dbReference>
<dbReference type="InterPro" id="IPR039261">
    <property type="entry name" value="FNR_nucleotide-bd"/>
</dbReference>
<keyword evidence="8 15" id="KW-1133">Transmembrane helix</keyword>
<feature type="domain" description="FAD-binding FR-type" evidence="16">
    <location>
        <begin position="309"/>
        <end position="419"/>
    </location>
</feature>
<evidence type="ECO:0000256" key="4">
    <source>
        <dbReference type="ARBA" id="ARBA00022448"/>
    </source>
</evidence>
<dbReference type="HOGENOM" id="CLU_010365_6_0_1"/>
<dbReference type="STRING" id="675120.N1PV05"/>
<evidence type="ECO:0000256" key="9">
    <source>
        <dbReference type="ARBA" id="ARBA00023002"/>
    </source>
</evidence>
<evidence type="ECO:0000256" key="11">
    <source>
        <dbReference type="ARBA" id="ARBA00023136"/>
    </source>
</evidence>
<feature type="region of interest" description="Disordered" evidence="14">
    <location>
        <begin position="496"/>
        <end position="532"/>
    </location>
</feature>
<evidence type="ECO:0000256" key="3">
    <source>
        <dbReference type="ARBA" id="ARBA00012668"/>
    </source>
</evidence>
<gene>
    <name evidence="17" type="ORF">DOTSEDRAFT_85832</name>
</gene>
<keyword evidence="10" id="KW-0406">Ion transport</keyword>
<evidence type="ECO:0000256" key="6">
    <source>
        <dbReference type="ARBA" id="ARBA00022692"/>
    </source>
</evidence>
<feature type="transmembrane region" description="Helical" evidence="15">
    <location>
        <begin position="277"/>
        <end position="299"/>
    </location>
</feature>
<evidence type="ECO:0000256" key="13">
    <source>
        <dbReference type="ARBA" id="ARBA00048483"/>
    </source>
</evidence>
<evidence type="ECO:0000256" key="5">
    <source>
        <dbReference type="ARBA" id="ARBA00022475"/>
    </source>
</evidence>
<dbReference type="OMA" id="FWTEWVR"/>
<comment type="catalytic activity">
    <reaction evidence="13">
        <text>2 a Fe(II)-siderophore + NADP(+) + H(+) = 2 a Fe(III)-siderophore + NADPH</text>
        <dbReference type="Rhea" id="RHEA:28795"/>
        <dbReference type="Rhea" id="RHEA-COMP:11342"/>
        <dbReference type="Rhea" id="RHEA-COMP:11344"/>
        <dbReference type="ChEBI" id="CHEBI:15378"/>
        <dbReference type="ChEBI" id="CHEBI:29033"/>
        <dbReference type="ChEBI" id="CHEBI:29034"/>
        <dbReference type="ChEBI" id="CHEBI:57783"/>
        <dbReference type="ChEBI" id="CHEBI:58349"/>
        <dbReference type="EC" id="1.16.1.9"/>
    </reaction>
</comment>
<evidence type="ECO:0000256" key="8">
    <source>
        <dbReference type="ARBA" id="ARBA00022989"/>
    </source>
</evidence>
<dbReference type="InterPro" id="IPR051410">
    <property type="entry name" value="Ferric/Cupric_Reductase"/>
</dbReference>
<dbReference type="Pfam" id="PF01794">
    <property type="entry name" value="Ferric_reduct"/>
    <property type="match status" value="1"/>
</dbReference>
<dbReference type="GO" id="GO:0006826">
    <property type="term" value="P:iron ion transport"/>
    <property type="evidence" value="ECO:0007669"/>
    <property type="project" value="UniProtKB-ARBA"/>
</dbReference>
<feature type="transmembrane region" description="Helical" evidence="15">
    <location>
        <begin position="251"/>
        <end position="271"/>
    </location>
</feature>
<evidence type="ECO:0000256" key="7">
    <source>
        <dbReference type="ARBA" id="ARBA00022982"/>
    </source>
</evidence>
<keyword evidence="4" id="KW-0813">Transport</keyword>
<evidence type="ECO:0000256" key="14">
    <source>
        <dbReference type="SAM" id="MobiDB-lite"/>
    </source>
</evidence>
<keyword evidence="11 15" id="KW-0472">Membrane</keyword>
<reference evidence="17 18" key="2">
    <citation type="journal article" date="2012" name="PLoS Pathog.">
        <title>Diverse lifestyles and strategies of plant pathogenesis encoded in the genomes of eighteen Dothideomycetes fungi.</title>
        <authorList>
            <person name="Ohm R.A."/>
            <person name="Feau N."/>
            <person name="Henrissat B."/>
            <person name="Schoch C.L."/>
            <person name="Horwitz B.A."/>
            <person name="Barry K.W."/>
            <person name="Condon B.J."/>
            <person name="Copeland A.C."/>
            <person name="Dhillon B."/>
            <person name="Glaser F."/>
            <person name="Hesse C.N."/>
            <person name="Kosti I."/>
            <person name="LaButti K."/>
            <person name="Lindquist E.A."/>
            <person name="Lucas S."/>
            <person name="Salamov A.A."/>
            <person name="Bradshaw R.E."/>
            <person name="Ciuffetti L."/>
            <person name="Hamelin R.C."/>
            <person name="Kema G.H.J."/>
            <person name="Lawrence C."/>
            <person name="Scott J.A."/>
            <person name="Spatafora J.W."/>
            <person name="Turgeon B.G."/>
            <person name="de Wit P.J.G.M."/>
            <person name="Zhong S."/>
            <person name="Goodwin S.B."/>
            <person name="Grigoriev I.V."/>
        </authorList>
    </citation>
    <scope>NUCLEOTIDE SEQUENCE [LARGE SCALE GENOMIC DNA]</scope>
    <source>
        <strain evidence="18">NZE10 / CBS 128990</strain>
    </source>
</reference>
<accession>N1PV05</accession>
<dbReference type="eggNOG" id="KOG0039">
    <property type="taxonomic scope" value="Eukaryota"/>
</dbReference>
<evidence type="ECO:0000313" key="17">
    <source>
        <dbReference type="EMBL" id="EME47316.1"/>
    </source>
</evidence>
<dbReference type="InterPro" id="IPR013121">
    <property type="entry name" value="Fe_red_NAD-bd_6"/>
</dbReference>
<dbReference type="GO" id="GO:0005886">
    <property type="term" value="C:plasma membrane"/>
    <property type="evidence" value="ECO:0007669"/>
    <property type="project" value="UniProtKB-SubCell"/>
</dbReference>
<keyword evidence="18" id="KW-1185">Reference proteome</keyword>
<keyword evidence="7" id="KW-0249">Electron transport</keyword>
<keyword evidence="9" id="KW-0560">Oxidoreductase</keyword>
<comment type="subcellular location">
    <subcellularLocation>
        <location evidence="1">Cell membrane</location>
        <topology evidence="1">Multi-pass membrane protein</topology>
    </subcellularLocation>
</comment>
<dbReference type="Pfam" id="PF08030">
    <property type="entry name" value="NAD_binding_6"/>
    <property type="match status" value="1"/>
</dbReference>
<feature type="transmembrane region" description="Helical" evidence="15">
    <location>
        <begin position="108"/>
        <end position="126"/>
    </location>
</feature>
<dbReference type="GO" id="GO:0052851">
    <property type="term" value="F:ferric-chelate reductase (NADPH) activity"/>
    <property type="evidence" value="ECO:0007669"/>
    <property type="project" value="UniProtKB-EC"/>
</dbReference>
<evidence type="ECO:0000256" key="12">
    <source>
        <dbReference type="ARBA" id="ARBA00023180"/>
    </source>
</evidence>
<evidence type="ECO:0000256" key="2">
    <source>
        <dbReference type="ARBA" id="ARBA00006278"/>
    </source>
</evidence>
<evidence type="ECO:0000313" key="18">
    <source>
        <dbReference type="Proteomes" id="UP000016933"/>
    </source>
</evidence>
<dbReference type="InterPro" id="IPR017938">
    <property type="entry name" value="Riboflavin_synthase-like_b-brl"/>
</dbReference>
<dbReference type="EMBL" id="KB446536">
    <property type="protein sequence ID" value="EME47316.1"/>
    <property type="molecule type" value="Genomic_DNA"/>
</dbReference>
<keyword evidence="6 15" id="KW-0812">Transmembrane</keyword>
<organism evidence="17 18">
    <name type="scientific">Dothistroma septosporum (strain NZE10 / CBS 128990)</name>
    <name type="common">Red band needle blight fungus</name>
    <name type="synonym">Mycosphaerella pini</name>
    <dbReference type="NCBI Taxonomy" id="675120"/>
    <lineage>
        <taxon>Eukaryota</taxon>
        <taxon>Fungi</taxon>
        <taxon>Dikarya</taxon>
        <taxon>Ascomycota</taxon>
        <taxon>Pezizomycotina</taxon>
        <taxon>Dothideomycetes</taxon>
        <taxon>Dothideomycetidae</taxon>
        <taxon>Mycosphaerellales</taxon>
        <taxon>Mycosphaerellaceae</taxon>
        <taxon>Dothistroma</taxon>
    </lineage>
</organism>
<dbReference type="AlphaFoldDB" id="N1PV05"/>
<dbReference type="SFLD" id="SFLDG01168">
    <property type="entry name" value="Ferric_reductase_subgroup_(FRE"/>
    <property type="match status" value="1"/>
</dbReference>
<keyword evidence="12" id="KW-0325">Glycoprotein</keyword>
<dbReference type="CDD" id="cd06186">
    <property type="entry name" value="NOX_Duox_like_FAD_NADP"/>
    <property type="match status" value="1"/>
</dbReference>
<evidence type="ECO:0000256" key="10">
    <source>
        <dbReference type="ARBA" id="ARBA00023065"/>
    </source>
</evidence>
<protein>
    <recommendedName>
        <fullName evidence="3">ferric-chelate reductase (NADPH)</fullName>
        <ecNumber evidence="3">1.16.1.9</ecNumber>
    </recommendedName>
</protein>
<feature type="transmembrane region" description="Helical" evidence="15">
    <location>
        <begin position="184"/>
        <end position="203"/>
    </location>
</feature>
<dbReference type="PANTHER" id="PTHR32361:SF9">
    <property type="entry name" value="FERRIC REDUCTASE TRANSMEMBRANE COMPONENT 3-RELATED"/>
    <property type="match status" value="1"/>
</dbReference>
<dbReference type="Proteomes" id="UP000016933">
    <property type="component" value="Unassembled WGS sequence"/>
</dbReference>
<dbReference type="InterPro" id="IPR013112">
    <property type="entry name" value="FAD-bd_8"/>
</dbReference>
<reference evidence="18" key="1">
    <citation type="journal article" date="2012" name="PLoS Genet.">
        <title>The genomes of the fungal plant pathogens Cladosporium fulvum and Dothistroma septosporum reveal adaptation to different hosts and lifestyles but also signatures of common ancestry.</title>
        <authorList>
            <person name="de Wit P.J.G.M."/>
            <person name="van der Burgt A."/>
            <person name="Oekmen B."/>
            <person name="Stergiopoulos I."/>
            <person name="Abd-Elsalam K.A."/>
            <person name="Aerts A.L."/>
            <person name="Bahkali A.H."/>
            <person name="Beenen H.G."/>
            <person name="Chettri P."/>
            <person name="Cox M.P."/>
            <person name="Datema E."/>
            <person name="de Vries R.P."/>
            <person name="Dhillon B."/>
            <person name="Ganley A.R."/>
            <person name="Griffiths S.A."/>
            <person name="Guo Y."/>
            <person name="Hamelin R.C."/>
            <person name="Henrissat B."/>
            <person name="Kabir M.S."/>
            <person name="Jashni M.K."/>
            <person name="Kema G."/>
            <person name="Klaubauf S."/>
            <person name="Lapidus A."/>
            <person name="Levasseur A."/>
            <person name="Lindquist E."/>
            <person name="Mehrabi R."/>
            <person name="Ohm R.A."/>
            <person name="Owen T.J."/>
            <person name="Salamov A."/>
            <person name="Schwelm A."/>
            <person name="Schijlen E."/>
            <person name="Sun H."/>
            <person name="van den Burg H.A."/>
            <person name="van Ham R.C.H.J."/>
            <person name="Zhang S."/>
            <person name="Goodwin S.B."/>
            <person name="Grigoriev I.V."/>
            <person name="Collemare J."/>
            <person name="Bradshaw R.E."/>
        </authorList>
    </citation>
    <scope>NUCLEOTIDE SEQUENCE [LARGE SCALE GENOMIC DNA]</scope>
    <source>
        <strain evidence="18">NZE10 / CBS 128990</strain>
    </source>
</reference>
<dbReference type="Pfam" id="PF08022">
    <property type="entry name" value="FAD_binding_8"/>
    <property type="match status" value="1"/>
</dbReference>